<reference evidence="3" key="1">
    <citation type="submission" date="2022-11" db="UniProtKB">
        <authorList>
            <consortium name="WormBaseParasite"/>
        </authorList>
    </citation>
    <scope>IDENTIFICATION</scope>
</reference>
<sequence>MPSDVPEQRRDNFDDQTIPLYSEKAANIPDKPYIGSAAKQGVEDENRRVKMVPRRSTAEYNSGGGGTRNGSITTSNIGRRIKESFNTRKRYTFFTLYNF</sequence>
<evidence type="ECO:0000313" key="2">
    <source>
        <dbReference type="Proteomes" id="UP000887577"/>
    </source>
</evidence>
<evidence type="ECO:0000313" key="3">
    <source>
        <dbReference type="WBParaSite" id="PSU_v2.g14907.t1"/>
    </source>
</evidence>
<feature type="region of interest" description="Disordered" evidence="1">
    <location>
        <begin position="39"/>
        <end position="75"/>
    </location>
</feature>
<protein>
    <submittedName>
        <fullName evidence="3">Uncharacterized protein</fullName>
    </submittedName>
</protein>
<proteinExistence type="predicted"/>
<feature type="region of interest" description="Disordered" evidence="1">
    <location>
        <begin position="1"/>
        <end position="24"/>
    </location>
</feature>
<dbReference type="Proteomes" id="UP000887577">
    <property type="component" value="Unplaced"/>
</dbReference>
<dbReference type="AlphaFoldDB" id="A0A914YBP7"/>
<name>A0A914YBP7_9BILA</name>
<dbReference type="WBParaSite" id="PSU_v2.g14907.t1">
    <property type="protein sequence ID" value="PSU_v2.g14907.t1"/>
    <property type="gene ID" value="PSU_v2.g14907"/>
</dbReference>
<accession>A0A914YBP7</accession>
<feature type="compositionally biased region" description="Basic and acidic residues" evidence="1">
    <location>
        <begin position="1"/>
        <end position="13"/>
    </location>
</feature>
<organism evidence="2 3">
    <name type="scientific">Panagrolaimus superbus</name>
    <dbReference type="NCBI Taxonomy" id="310955"/>
    <lineage>
        <taxon>Eukaryota</taxon>
        <taxon>Metazoa</taxon>
        <taxon>Ecdysozoa</taxon>
        <taxon>Nematoda</taxon>
        <taxon>Chromadorea</taxon>
        <taxon>Rhabditida</taxon>
        <taxon>Tylenchina</taxon>
        <taxon>Panagrolaimomorpha</taxon>
        <taxon>Panagrolaimoidea</taxon>
        <taxon>Panagrolaimidae</taxon>
        <taxon>Panagrolaimus</taxon>
    </lineage>
</organism>
<evidence type="ECO:0000256" key="1">
    <source>
        <dbReference type="SAM" id="MobiDB-lite"/>
    </source>
</evidence>
<keyword evidence="2" id="KW-1185">Reference proteome</keyword>